<dbReference type="InterPro" id="IPR029045">
    <property type="entry name" value="ClpP/crotonase-like_dom_sf"/>
</dbReference>
<dbReference type="AlphaFoldDB" id="A0A1G6RF23"/>
<accession>A0A1G6RF23</accession>
<dbReference type="Proteomes" id="UP000199467">
    <property type="component" value="Unassembled WGS sequence"/>
</dbReference>
<keyword evidence="1" id="KW-0732">Signal</keyword>
<feature type="chain" id="PRO_5011786689" description="Periplasmic protein-like protein" evidence="1">
    <location>
        <begin position="45"/>
        <end position="206"/>
    </location>
</feature>
<gene>
    <name evidence="2" type="ORF">SAMN05216576_109195</name>
</gene>
<evidence type="ECO:0000313" key="3">
    <source>
        <dbReference type="Proteomes" id="UP000199467"/>
    </source>
</evidence>
<organism evidence="2 3">
    <name type="scientific">Ectopseudomonas chengduensis</name>
    <dbReference type="NCBI Taxonomy" id="489632"/>
    <lineage>
        <taxon>Bacteria</taxon>
        <taxon>Pseudomonadati</taxon>
        <taxon>Pseudomonadota</taxon>
        <taxon>Gammaproteobacteria</taxon>
        <taxon>Pseudomonadales</taxon>
        <taxon>Pseudomonadaceae</taxon>
        <taxon>Ectopseudomonas</taxon>
    </lineage>
</organism>
<evidence type="ECO:0000313" key="2">
    <source>
        <dbReference type="EMBL" id="SDD02655.1"/>
    </source>
</evidence>
<feature type="signal peptide" evidence="1">
    <location>
        <begin position="1"/>
        <end position="44"/>
    </location>
</feature>
<dbReference type="SUPFAM" id="SSF52096">
    <property type="entry name" value="ClpP/crotonase"/>
    <property type="match status" value="1"/>
</dbReference>
<protein>
    <recommendedName>
        <fullName evidence="4">Periplasmic protein-like protein</fullName>
    </recommendedName>
</protein>
<name>A0A1G6RF23_9GAMM</name>
<evidence type="ECO:0000256" key="1">
    <source>
        <dbReference type="SAM" id="SignalP"/>
    </source>
</evidence>
<keyword evidence="3" id="KW-1185">Reference proteome</keyword>
<dbReference type="EMBL" id="FMZQ01000009">
    <property type="protein sequence ID" value="SDD02655.1"/>
    <property type="molecule type" value="Genomic_DNA"/>
</dbReference>
<evidence type="ECO:0008006" key="4">
    <source>
        <dbReference type="Google" id="ProtNLM"/>
    </source>
</evidence>
<reference evidence="3" key="1">
    <citation type="submission" date="2016-10" db="EMBL/GenBank/DDBJ databases">
        <authorList>
            <person name="Varghese N."/>
            <person name="Submissions S."/>
        </authorList>
    </citation>
    <scope>NUCLEOTIDE SEQUENCE [LARGE SCALE GENOMIC DNA]</scope>
    <source>
        <strain evidence="3">DSM 26382</strain>
    </source>
</reference>
<proteinExistence type="predicted"/>
<sequence length="206" mass="22285">MRDSAPAGIVYLPSHYRVTRPMIAQRLRFALLATTLFTALTAHAQVEVEANAGLLAVKISEEIVPGDYEKLLAGLRAKPGKHKRKVVLLDSIGGSAPEAIRMGRLLRETGFEALVPSGGLCQGSCIYLLAAGTKRTINGHVALRRPPFPAGDSALAQAAHGSQPFSPARYFRDMGVDVGLAEDIYQVAPGRLRLLSQDDLRNYRLK</sequence>